<evidence type="ECO:0000256" key="4">
    <source>
        <dbReference type="ARBA" id="ARBA00022723"/>
    </source>
</evidence>
<dbReference type="EMBL" id="AGDV01000009">
    <property type="protein sequence ID" value="EMB34233.1"/>
    <property type="molecule type" value="Genomic_DNA"/>
</dbReference>
<evidence type="ECO:0000259" key="9">
    <source>
        <dbReference type="Pfam" id="PF02542"/>
    </source>
</evidence>
<dbReference type="InterPro" id="IPR036571">
    <property type="entry name" value="MECDP_synthase_sf"/>
</dbReference>
<dbReference type="PATRIC" id="fig|999432.5.peg.1021"/>
<feature type="binding site" evidence="7">
    <location>
        <position position="142"/>
    </location>
    <ligand>
        <name>4-CDP-2-C-methyl-D-erythritol 2-phosphate</name>
        <dbReference type="ChEBI" id="CHEBI:57919"/>
    </ligand>
</feature>
<feature type="binding site" evidence="7">
    <location>
        <position position="10"/>
    </location>
    <ligand>
        <name>a divalent metal cation</name>
        <dbReference type="ChEBI" id="CHEBI:60240"/>
    </ligand>
</feature>
<protein>
    <recommendedName>
        <fullName evidence="3 7">2-C-methyl-D-erythritol 2,4-cyclodiphosphate synthase</fullName>
        <shortName evidence="7">MECDP-synthase</shortName>
        <shortName evidence="7">MECPP-synthase</shortName>
        <shortName evidence="7">MECPS</shortName>
        <ecNumber evidence="3 7">4.6.1.12</ecNumber>
    </recommendedName>
</protein>
<comment type="catalytic activity">
    <reaction evidence="1 7 8">
        <text>4-CDP-2-C-methyl-D-erythritol 2-phosphate = 2-C-methyl-D-erythritol 2,4-cyclic diphosphate + CMP</text>
        <dbReference type="Rhea" id="RHEA:23864"/>
        <dbReference type="ChEBI" id="CHEBI:57919"/>
        <dbReference type="ChEBI" id="CHEBI:58483"/>
        <dbReference type="ChEBI" id="CHEBI:60377"/>
        <dbReference type="EC" id="4.6.1.12"/>
    </reaction>
</comment>
<dbReference type="HAMAP" id="MF_00107">
    <property type="entry name" value="IspF"/>
    <property type="match status" value="1"/>
</dbReference>
<evidence type="ECO:0000256" key="3">
    <source>
        <dbReference type="ARBA" id="ARBA00012579"/>
    </source>
</evidence>
<dbReference type="Pfam" id="PF02542">
    <property type="entry name" value="YgbB"/>
    <property type="match status" value="1"/>
</dbReference>
<dbReference type="EC" id="4.6.1.12" evidence="3 7"/>
<proteinExistence type="inferred from homology"/>
<dbReference type="InterPro" id="IPR003526">
    <property type="entry name" value="MECDP_synthase"/>
</dbReference>
<feature type="binding site" evidence="7">
    <location>
        <begin position="8"/>
        <end position="10"/>
    </location>
    <ligand>
        <name>4-CDP-2-C-methyl-D-erythritol 2-phosphate</name>
        <dbReference type="ChEBI" id="CHEBI:57919"/>
    </ligand>
</feature>
<feature type="binding site" evidence="7">
    <location>
        <begin position="34"/>
        <end position="35"/>
    </location>
    <ligand>
        <name>4-CDP-2-C-methyl-D-erythritol 2-phosphate</name>
        <dbReference type="ChEBI" id="CHEBI:57919"/>
    </ligand>
</feature>
<dbReference type="UniPathway" id="UPA00056">
    <property type="reaction ID" value="UER00095"/>
</dbReference>
<keyword evidence="5 7" id="KW-0414">Isoprene biosynthesis</keyword>
<comment type="caution">
    <text evidence="7">Lacks conserved residue(s) required for the propagation of feature annotation.</text>
</comment>
<evidence type="ECO:0000256" key="8">
    <source>
        <dbReference type="RuleBase" id="RU004395"/>
    </source>
</evidence>
<reference evidence="10" key="1">
    <citation type="submission" date="2012-01" db="EMBL/GenBank/DDBJ databases">
        <title>The Genome Sequence of Treponema denticola H-22.</title>
        <authorList>
            <consortium name="The Broad Institute Genome Sequencing Platform"/>
            <person name="Earl A."/>
            <person name="Ward D."/>
            <person name="Feldgarden M."/>
            <person name="Gevers D."/>
            <person name="Blanton J.M."/>
            <person name="Fenno C.J."/>
            <person name="Baranova O.V."/>
            <person name="Mathney J."/>
            <person name="Dewhirst F.E."/>
            <person name="Izard J."/>
            <person name="Young S.K."/>
            <person name="Zeng Q."/>
            <person name="Gargeya S."/>
            <person name="Fitzgerald M."/>
            <person name="Haas B."/>
            <person name="Abouelleil A."/>
            <person name="Alvarado L."/>
            <person name="Arachchi H.M."/>
            <person name="Berlin A."/>
            <person name="Chapman S.B."/>
            <person name="Gearin G."/>
            <person name="Goldberg J."/>
            <person name="Griggs A."/>
            <person name="Gujja S."/>
            <person name="Hansen M."/>
            <person name="Heiman D."/>
            <person name="Howarth C."/>
            <person name="Larimer J."/>
            <person name="Lui A."/>
            <person name="MacDonald P.J.P."/>
            <person name="McCowen C."/>
            <person name="Montmayeur A."/>
            <person name="Murphy C."/>
            <person name="Neiman D."/>
            <person name="Pearson M."/>
            <person name="Priest M."/>
            <person name="Roberts A."/>
            <person name="Saif S."/>
            <person name="Shea T."/>
            <person name="Sisk P."/>
            <person name="Stolte C."/>
            <person name="Sykes S."/>
            <person name="Wortman J."/>
            <person name="Nusbaum C."/>
            <person name="Birren B."/>
        </authorList>
    </citation>
    <scope>NUCLEOTIDE SEQUENCE [LARGE SCALE GENOMIC DNA]</scope>
    <source>
        <strain evidence="10">H-22</strain>
    </source>
</reference>
<feature type="site" description="Transition state stabilizer" evidence="7">
    <location>
        <position position="133"/>
    </location>
</feature>
<comment type="cofactor">
    <cofactor evidence="7">
        <name>a divalent metal cation</name>
        <dbReference type="ChEBI" id="CHEBI:60240"/>
    </cofactor>
    <text evidence="7">Binds 1 divalent metal cation per subunit.</text>
</comment>
<dbReference type="Gene3D" id="3.30.1330.50">
    <property type="entry name" value="2-C-methyl-D-erythritol 2,4-cyclodiphosphate synthase"/>
    <property type="match status" value="1"/>
</dbReference>
<dbReference type="AlphaFoldDB" id="A0A0E2EIF3"/>
<feature type="binding site" evidence="7">
    <location>
        <position position="42"/>
    </location>
    <ligand>
        <name>a divalent metal cation</name>
        <dbReference type="ChEBI" id="CHEBI:60240"/>
    </ligand>
</feature>
<evidence type="ECO:0000256" key="5">
    <source>
        <dbReference type="ARBA" id="ARBA00023229"/>
    </source>
</evidence>
<feature type="binding site" evidence="7">
    <location>
        <position position="8"/>
    </location>
    <ligand>
        <name>a divalent metal cation</name>
        <dbReference type="ChEBI" id="CHEBI:60240"/>
    </ligand>
</feature>
<evidence type="ECO:0000313" key="10">
    <source>
        <dbReference type="EMBL" id="EMB34233.1"/>
    </source>
</evidence>
<gene>
    <name evidence="7" type="primary">ispF</name>
    <name evidence="10" type="ORF">HMPREF9726_00982</name>
</gene>
<name>A0A0E2EIF3_TREDN</name>
<comment type="subunit">
    <text evidence="7">Homotrimer.</text>
</comment>
<feature type="domain" description="2-C-methyl-D-erythritol 2,4-cyclodiphosphate synthase" evidence="9">
    <location>
        <begin position="1"/>
        <end position="154"/>
    </location>
</feature>
<dbReference type="Proteomes" id="UP000011705">
    <property type="component" value="Chromosome"/>
</dbReference>
<keyword evidence="4 7" id="KW-0479">Metal-binding</keyword>
<dbReference type="CDD" id="cd00554">
    <property type="entry name" value="MECDP_synthase"/>
    <property type="match status" value="1"/>
</dbReference>
<dbReference type="PROSITE" id="PS01350">
    <property type="entry name" value="ISPF"/>
    <property type="match status" value="1"/>
</dbReference>
<dbReference type="HOGENOM" id="CLU_084630_2_0_12"/>
<dbReference type="GO" id="GO:0016114">
    <property type="term" value="P:terpenoid biosynthetic process"/>
    <property type="evidence" value="ECO:0007669"/>
    <property type="project" value="InterPro"/>
</dbReference>
<dbReference type="GO" id="GO:0008685">
    <property type="term" value="F:2-C-methyl-D-erythritol 2,4-cyclodiphosphate synthase activity"/>
    <property type="evidence" value="ECO:0007669"/>
    <property type="project" value="UniProtKB-UniRule"/>
</dbReference>
<dbReference type="GO" id="GO:0019288">
    <property type="term" value="P:isopentenyl diphosphate biosynthetic process, methylerythritol 4-phosphate pathway"/>
    <property type="evidence" value="ECO:0007669"/>
    <property type="project" value="UniProtKB-UniRule"/>
</dbReference>
<dbReference type="PANTHER" id="PTHR43181:SF1">
    <property type="entry name" value="2-C-METHYL-D-ERYTHRITOL 2,4-CYCLODIPHOSPHATE SYNTHASE, CHLOROPLASTIC"/>
    <property type="match status" value="1"/>
</dbReference>
<feature type="binding site" evidence="7">
    <location>
        <begin position="56"/>
        <end position="58"/>
    </location>
    <ligand>
        <name>4-CDP-2-C-methyl-D-erythritol 2-phosphate</name>
        <dbReference type="ChEBI" id="CHEBI:57919"/>
    </ligand>
</feature>
<dbReference type="GO" id="GO:0046872">
    <property type="term" value="F:metal ion binding"/>
    <property type="evidence" value="ECO:0007669"/>
    <property type="project" value="UniProtKB-KW"/>
</dbReference>
<comment type="function">
    <text evidence="7">Involved in the biosynthesis of isopentenyl diphosphate (IPP) and dimethylallyl diphosphate (DMAPP), two major building blocks of isoprenoid compounds. Catalyzes the conversion of 4-diphosphocytidyl-2-C-methyl-D-erythritol 2-phosphate (CDP-ME2P) to 2-C-methyl-D-erythritol 2,4-cyclodiphosphate (ME-CPP) with a corresponding release of cytidine 5-monophosphate (CMP).</text>
</comment>
<sequence length="161" mass="17755">MRTGLGYDLHRLVRGKKLMMGGVHIPFKKGEKAHSDGDVLLHAITDALLGACGMGDIGEFFPPNDKKWKDANSSELLSTVWEIISEAGWKIQNIDCVIIIEEPKILPFREEIRESIASILKIEKEQIFIKAKTGEGIGIIGKGKAVAALASCLIFCRHTQE</sequence>
<comment type="similarity">
    <text evidence="7 8">Belongs to the IspF family.</text>
</comment>
<comment type="pathway">
    <text evidence="2 7">Isoprenoid biosynthesis; isopentenyl diphosphate biosynthesis via DXP pathway; isopentenyl diphosphate from 1-deoxy-D-xylulose 5-phosphate: step 4/6.</text>
</comment>
<evidence type="ECO:0000256" key="6">
    <source>
        <dbReference type="ARBA" id="ARBA00023239"/>
    </source>
</evidence>
<dbReference type="InterPro" id="IPR020555">
    <property type="entry name" value="MECDP_synthase_CS"/>
</dbReference>
<organism evidence="10">
    <name type="scientific">Treponema denticola H-22</name>
    <dbReference type="NCBI Taxonomy" id="999432"/>
    <lineage>
        <taxon>Bacteria</taxon>
        <taxon>Pseudomonadati</taxon>
        <taxon>Spirochaetota</taxon>
        <taxon>Spirochaetia</taxon>
        <taxon>Spirochaetales</taxon>
        <taxon>Treponemataceae</taxon>
        <taxon>Treponema</taxon>
    </lineage>
</organism>
<evidence type="ECO:0000256" key="1">
    <source>
        <dbReference type="ARBA" id="ARBA00000200"/>
    </source>
</evidence>
<dbReference type="RefSeq" id="WP_002683900.1">
    <property type="nucleotide sequence ID" value="NZ_CM001795.1"/>
</dbReference>
<evidence type="ECO:0000256" key="7">
    <source>
        <dbReference type="HAMAP-Rule" id="MF_00107"/>
    </source>
</evidence>
<keyword evidence="6 7" id="KW-0456">Lyase</keyword>
<dbReference type="NCBIfam" id="TIGR00151">
    <property type="entry name" value="ispF"/>
    <property type="match status" value="1"/>
</dbReference>
<dbReference type="PANTHER" id="PTHR43181">
    <property type="entry name" value="2-C-METHYL-D-ERYTHRITOL 2,4-CYCLODIPHOSPHATE SYNTHASE, CHLOROPLASTIC"/>
    <property type="match status" value="1"/>
</dbReference>
<comment type="caution">
    <text evidence="10">The sequence shown here is derived from an EMBL/GenBank/DDBJ whole genome shotgun (WGS) entry which is preliminary data.</text>
</comment>
<evidence type="ECO:0000256" key="2">
    <source>
        <dbReference type="ARBA" id="ARBA00004709"/>
    </source>
</evidence>
<feature type="site" description="Transition state stabilizer" evidence="7">
    <location>
        <position position="34"/>
    </location>
</feature>
<accession>A0A0E2EIF3</accession>
<dbReference type="SUPFAM" id="SSF69765">
    <property type="entry name" value="IpsF-like"/>
    <property type="match status" value="1"/>
</dbReference>